<feature type="domain" description="ML-like" evidence="10">
    <location>
        <begin position="22"/>
        <end position="163"/>
    </location>
</feature>
<name>A0A0D2ABI5_9EURO</name>
<organism evidence="11 12">
    <name type="scientific">Cladophialophora immunda</name>
    <dbReference type="NCBI Taxonomy" id="569365"/>
    <lineage>
        <taxon>Eukaryota</taxon>
        <taxon>Fungi</taxon>
        <taxon>Dikarya</taxon>
        <taxon>Ascomycota</taxon>
        <taxon>Pezizomycotina</taxon>
        <taxon>Eurotiomycetes</taxon>
        <taxon>Chaetothyriomycetidae</taxon>
        <taxon>Chaetothyriales</taxon>
        <taxon>Herpotrichiellaceae</taxon>
        <taxon>Cladophialophora</taxon>
    </lineage>
</organism>
<feature type="transmembrane region" description="Helical" evidence="8">
    <location>
        <begin position="386"/>
        <end position="412"/>
    </location>
</feature>
<sequence length="715" mass="78335">MWRPSAVALASLALLPSVLGTDILKTNGFSNCNNGTSTIKVNNVDISFDRSTNKIDFDVSGSSTKQQFVTAELIVTAYGIKVYNNTFDPCDDSTKVDQLCPVPASSFSANGSQVIPSQYTSLIPSIAYSLPDLDGTAQMVLKAKDGQELACIQSGVSNGKTTDVPAVSYVAAAIAAGALAVSLLGAAATGAHPGSTSSSPGFFEVMCWFQGMAMNGMHSVTYPGVYRSFAKNFAFSTGLISWGGLQRSIDSFRSHTGGNLTNDSYDYLRNATLVFPDGTTTKTTTGIAKRSVSLMLRQITTSVSNNTSADSGDSNSKESHLVKGIQGYVEQLTIPQANTFMTVLLIFAIVVAAIVVGILLFKVILEAWSLFGRFPKSLTTFRKEYWRIMAQTITNLIFLLYGVWTLYCIYQFTHGDSWAAKLLAGLTLGTFTAILGFYIFKIWSVVSKMKKIEGDASALFENKETWKKYKLFYENYKKGYWWLFIPAIVYMFAKGCVLAAGDGHGLVQTIGQLIIEALMLFLLLWSRPYQRKSGNWINIIIQIVRVMSVVCILIFVEELGIAQTTKTITGVVLIVVQSALTAILAFLIVINSIISCCRENPHRKRRKAAQKNLSQDLEGDSFLLQPKPYSASSPRHNRDMSEFGQSYEPMRAQAYSRFGPRGEESEETLVKGAAGMGASSYRSLSQGRSEHAGSPPPFSREPRLPDLAFEQYRHK</sequence>
<dbReference type="SMART" id="SM01320">
    <property type="entry name" value="TRP_N"/>
    <property type="match status" value="1"/>
</dbReference>
<dbReference type="AlphaFoldDB" id="A0A0D2ABI5"/>
<comment type="subcellular location">
    <subcellularLocation>
        <location evidence="1">Membrane</location>
        <topology evidence="1">Multi-pass membrane protein</topology>
    </subcellularLocation>
</comment>
<dbReference type="RefSeq" id="XP_016242333.1">
    <property type="nucleotide sequence ID" value="XM_016399965.1"/>
</dbReference>
<dbReference type="PANTHER" id="PTHR31145">
    <property type="entry name" value="INTEGRAL MEMBRANE PROTEIN (AFU_ORTHOLOGUE AFUA_7G01610)"/>
    <property type="match status" value="1"/>
</dbReference>
<accession>A0A0D2ABI5</accession>
<dbReference type="GO" id="GO:0009272">
    <property type="term" value="P:fungal-type cell wall biogenesis"/>
    <property type="evidence" value="ECO:0007669"/>
    <property type="project" value="TreeGrafter"/>
</dbReference>
<feature type="transmembrane region" description="Helical" evidence="8">
    <location>
        <begin position="568"/>
        <end position="597"/>
    </location>
</feature>
<feature type="transmembrane region" description="Helical" evidence="8">
    <location>
        <begin position="418"/>
        <end position="440"/>
    </location>
</feature>
<evidence type="ECO:0000259" key="10">
    <source>
        <dbReference type="SMART" id="SM01320"/>
    </source>
</evidence>
<evidence type="ECO:0000313" key="12">
    <source>
        <dbReference type="Proteomes" id="UP000054466"/>
    </source>
</evidence>
<dbReference type="GeneID" id="27351632"/>
<feature type="transmembrane region" description="Helical" evidence="8">
    <location>
        <begin position="340"/>
        <end position="365"/>
    </location>
</feature>
<dbReference type="InterPro" id="IPR010308">
    <property type="entry name" value="TRP_C"/>
</dbReference>
<dbReference type="STRING" id="569365.A0A0D2ABI5"/>
<evidence type="ECO:0000256" key="6">
    <source>
        <dbReference type="ARBA" id="ARBA00023136"/>
    </source>
</evidence>
<evidence type="ECO:0000256" key="9">
    <source>
        <dbReference type="SAM" id="SignalP"/>
    </source>
</evidence>
<comment type="similarity">
    <text evidence="2">Belongs to the transient receptor potential (TRP) ion channel family.</text>
</comment>
<evidence type="ECO:0000256" key="5">
    <source>
        <dbReference type="ARBA" id="ARBA00022989"/>
    </source>
</evidence>
<keyword evidence="5 8" id="KW-1133">Transmembrane helix</keyword>
<gene>
    <name evidence="11" type="ORF">PV07_12438</name>
</gene>
<dbReference type="GO" id="GO:0016020">
    <property type="term" value="C:membrane"/>
    <property type="evidence" value="ECO:0007669"/>
    <property type="project" value="UniProtKB-SubCell"/>
</dbReference>
<dbReference type="Proteomes" id="UP000054466">
    <property type="component" value="Unassembled WGS sequence"/>
</dbReference>
<evidence type="ECO:0000256" key="3">
    <source>
        <dbReference type="ARBA" id="ARBA00022692"/>
    </source>
</evidence>
<dbReference type="Pfam" id="PF14558">
    <property type="entry name" value="TRP_N"/>
    <property type="match status" value="1"/>
</dbReference>
<keyword evidence="6 8" id="KW-0472">Membrane</keyword>
<dbReference type="VEuPathDB" id="FungiDB:PV07_12438"/>
<dbReference type="InterPro" id="IPR040241">
    <property type="entry name" value="TRP_Flc/Pkd2-like"/>
</dbReference>
<feature type="chain" id="PRO_5002248651" description="ML-like domain-containing protein" evidence="9">
    <location>
        <begin position="21"/>
        <end position="715"/>
    </location>
</feature>
<feature type="transmembrane region" description="Helical" evidence="8">
    <location>
        <begin position="480"/>
        <end position="500"/>
    </location>
</feature>
<feature type="transmembrane region" description="Helical" evidence="8">
    <location>
        <begin position="506"/>
        <end position="524"/>
    </location>
</feature>
<dbReference type="PANTHER" id="PTHR31145:SF5">
    <property type="entry name" value="DUF907 DOMAIN PROTEIN (AFU_ORTHOLOGUE AFUA_2G06100)"/>
    <property type="match status" value="1"/>
</dbReference>
<protein>
    <recommendedName>
        <fullName evidence="10">ML-like domain-containing protein</fullName>
    </recommendedName>
</protein>
<evidence type="ECO:0000256" key="8">
    <source>
        <dbReference type="SAM" id="Phobius"/>
    </source>
</evidence>
<dbReference type="Pfam" id="PF06011">
    <property type="entry name" value="TRP"/>
    <property type="match status" value="1"/>
</dbReference>
<evidence type="ECO:0000256" key="7">
    <source>
        <dbReference type="SAM" id="MobiDB-lite"/>
    </source>
</evidence>
<feature type="transmembrane region" description="Helical" evidence="8">
    <location>
        <begin position="536"/>
        <end position="556"/>
    </location>
</feature>
<evidence type="ECO:0000256" key="1">
    <source>
        <dbReference type="ARBA" id="ARBA00004141"/>
    </source>
</evidence>
<evidence type="ECO:0000256" key="2">
    <source>
        <dbReference type="ARBA" id="ARBA00010642"/>
    </source>
</evidence>
<evidence type="ECO:0000256" key="4">
    <source>
        <dbReference type="ARBA" id="ARBA00022729"/>
    </source>
</evidence>
<evidence type="ECO:0000313" key="11">
    <source>
        <dbReference type="EMBL" id="KIW22117.1"/>
    </source>
</evidence>
<feature type="region of interest" description="Disordered" evidence="7">
    <location>
        <begin position="658"/>
        <end position="715"/>
    </location>
</feature>
<proteinExistence type="inferred from homology"/>
<dbReference type="HOGENOM" id="CLU_013753_0_0_1"/>
<dbReference type="InterPro" id="IPR032800">
    <property type="entry name" value="TRP_N"/>
</dbReference>
<feature type="signal peptide" evidence="9">
    <location>
        <begin position="1"/>
        <end position="20"/>
    </location>
</feature>
<dbReference type="GO" id="GO:0055085">
    <property type="term" value="P:transmembrane transport"/>
    <property type="evidence" value="ECO:0007669"/>
    <property type="project" value="TreeGrafter"/>
</dbReference>
<dbReference type="EMBL" id="KN847048">
    <property type="protein sequence ID" value="KIW22117.1"/>
    <property type="molecule type" value="Genomic_DNA"/>
</dbReference>
<reference evidence="11 12" key="1">
    <citation type="submission" date="2015-01" db="EMBL/GenBank/DDBJ databases">
        <title>The Genome Sequence of Cladophialophora immunda CBS83496.</title>
        <authorList>
            <consortium name="The Broad Institute Genomics Platform"/>
            <person name="Cuomo C."/>
            <person name="de Hoog S."/>
            <person name="Gorbushina A."/>
            <person name="Stielow B."/>
            <person name="Teixiera M."/>
            <person name="Abouelleil A."/>
            <person name="Chapman S.B."/>
            <person name="Priest M."/>
            <person name="Young S.K."/>
            <person name="Wortman J."/>
            <person name="Nusbaum C."/>
            <person name="Birren B."/>
        </authorList>
    </citation>
    <scope>NUCLEOTIDE SEQUENCE [LARGE SCALE GENOMIC DNA]</scope>
    <source>
        <strain evidence="11 12">CBS 83496</strain>
    </source>
</reference>
<dbReference type="OrthoDB" id="2115177at2759"/>
<keyword evidence="3 8" id="KW-0812">Transmembrane</keyword>
<keyword evidence="12" id="KW-1185">Reference proteome</keyword>
<keyword evidence="4 9" id="KW-0732">Signal</keyword>